<gene>
    <name evidence="4" type="ORF">MM415A00110_0007</name>
    <name evidence="2" type="ORF">MM415B00633_0018</name>
    <name evidence="1" type="ORF">TM448A00090_0069</name>
    <name evidence="3" type="ORF">TM448B00221_0035</name>
</gene>
<evidence type="ECO:0000313" key="2">
    <source>
        <dbReference type="EMBL" id="QJA63334.1"/>
    </source>
</evidence>
<organism evidence="1">
    <name type="scientific">viral metagenome</name>
    <dbReference type="NCBI Taxonomy" id="1070528"/>
    <lineage>
        <taxon>unclassified sequences</taxon>
        <taxon>metagenomes</taxon>
        <taxon>organismal metagenomes</taxon>
    </lineage>
</organism>
<dbReference type="EMBL" id="MT143974">
    <property type="protein sequence ID" value="QJA44237.1"/>
    <property type="molecule type" value="Genomic_DNA"/>
</dbReference>
<evidence type="ECO:0000313" key="1">
    <source>
        <dbReference type="EMBL" id="QJA44237.1"/>
    </source>
</evidence>
<dbReference type="EMBL" id="MT144601">
    <property type="protein sequence ID" value="QJH94481.1"/>
    <property type="molecule type" value="Genomic_DNA"/>
</dbReference>
<accession>A0A6H1ZA37</accession>
<evidence type="ECO:0000313" key="4">
    <source>
        <dbReference type="EMBL" id="QJI04686.1"/>
    </source>
</evidence>
<evidence type="ECO:0000313" key="3">
    <source>
        <dbReference type="EMBL" id="QJH94481.1"/>
    </source>
</evidence>
<reference evidence="1" key="1">
    <citation type="submission" date="2020-03" db="EMBL/GenBank/DDBJ databases">
        <title>The deep terrestrial virosphere.</title>
        <authorList>
            <person name="Holmfeldt K."/>
            <person name="Nilsson E."/>
            <person name="Simone D."/>
            <person name="Lopez-Fernandez M."/>
            <person name="Wu X."/>
            <person name="de Brujin I."/>
            <person name="Lundin D."/>
            <person name="Andersson A."/>
            <person name="Bertilsson S."/>
            <person name="Dopson M."/>
        </authorList>
    </citation>
    <scope>NUCLEOTIDE SEQUENCE</scope>
    <source>
        <strain evidence="4">MM415A00110</strain>
        <strain evidence="2">MM415B00633</strain>
        <strain evidence="1">TM448A00090</strain>
        <strain evidence="3">TM448B00221</strain>
    </source>
</reference>
<sequence>MLTKTQKELLKLMQEGHTLWMFSSGPELNGRPFWPRQRRTVRMLIDLGLIYYDGKENETQRECGIFTLGLA</sequence>
<dbReference type="EMBL" id="MT145189">
    <property type="protein sequence ID" value="QJI04686.1"/>
    <property type="molecule type" value="Genomic_DNA"/>
</dbReference>
<name>A0A6H1ZA37_9ZZZZ</name>
<dbReference type="EMBL" id="MT141495">
    <property type="protein sequence ID" value="QJA63334.1"/>
    <property type="molecule type" value="Genomic_DNA"/>
</dbReference>
<proteinExistence type="predicted"/>
<protein>
    <submittedName>
        <fullName evidence="1">Uncharacterized protein</fullName>
    </submittedName>
</protein>
<dbReference type="AlphaFoldDB" id="A0A6H1ZA37"/>